<proteinExistence type="inferred from homology"/>
<dbReference type="Pfam" id="PF02321">
    <property type="entry name" value="OEP"/>
    <property type="match status" value="2"/>
</dbReference>
<keyword evidence="5" id="KW-0812">Transmembrane</keyword>
<dbReference type="InterPro" id="IPR051906">
    <property type="entry name" value="TolC-like"/>
</dbReference>
<dbReference type="AlphaFoldDB" id="A0A1I1U056"/>
<dbReference type="GO" id="GO:1990281">
    <property type="term" value="C:efflux pump complex"/>
    <property type="evidence" value="ECO:0007669"/>
    <property type="project" value="TreeGrafter"/>
</dbReference>
<organism evidence="9 10">
    <name type="scientific">Pseudomonas straminea</name>
    <dbReference type="NCBI Taxonomy" id="47882"/>
    <lineage>
        <taxon>Bacteria</taxon>
        <taxon>Pseudomonadati</taxon>
        <taxon>Pseudomonadota</taxon>
        <taxon>Gammaproteobacteria</taxon>
        <taxon>Pseudomonadales</taxon>
        <taxon>Pseudomonadaceae</taxon>
        <taxon>Phytopseudomonas</taxon>
    </lineage>
</organism>
<dbReference type="GO" id="GO:0015288">
    <property type="term" value="F:porin activity"/>
    <property type="evidence" value="ECO:0007669"/>
    <property type="project" value="TreeGrafter"/>
</dbReference>
<keyword evidence="7" id="KW-0998">Cell outer membrane</keyword>
<dbReference type="EMBL" id="FOMO01000002">
    <property type="protein sequence ID" value="SFD61230.1"/>
    <property type="molecule type" value="Genomic_DNA"/>
</dbReference>
<reference evidence="10" key="1">
    <citation type="submission" date="2016-10" db="EMBL/GenBank/DDBJ databases">
        <authorList>
            <person name="Varghese N."/>
            <person name="Submissions S."/>
        </authorList>
    </citation>
    <scope>NUCLEOTIDE SEQUENCE [LARGE SCALE GENOMIC DNA]</scope>
    <source>
        <strain evidence="10">JCM 2783</strain>
    </source>
</reference>
<evidence type="ECO:0000256" key="3">
    <source>
        <dbReference type="ARBA" id="ARBA00022448"/>
    </source>
</evidence>
<dbReference type="Gene3D" id="1.20.1600.10">
    <property type="entry name" value="Outer membrane efflux proteins (OEP)"/>
    <property type="match status" value="1"/>
</dbReference>
<dbReference type="Proteomes" id="UP000243950">
    <property type="component" value="Unassembled WGS sequence"/>
</dbReference>
<evidence type="ECO:0000256" key="8">
    <source>
        <dbReference type="SAM" id="SignalP"/>
    </source>
</evidence>
<keyword evidence="10" id="KW-1185">Reference proteome</keyword>
<keyword evidence="8" id="KW-0732">Signal</keyword>
<protein>
    <submittedName>
        <fullName evidence="9">Outer membrane protein, adhesin transport system</fullName>
    </submittedName>
</protein>
<dbReference type="PANTHER" id="PTHR30026">
    <property type="entry name" value="OUTER MEMBRANE PROTEIN TOLC"/>
    <property type="match status" value="1"/>
</dbReference>
<comment type="similarity">
    <text evidence="2">Belongs to the outer membrane factor (OMF) (TC 1.B.17) family.</text>
</comment>
<dbReference type="InterPro" id="IPR010130">
    <property type="entry name" value="T1SS_OMP_TolC"/>
</dbReference>
<dbReference type="GO" id="GO:0009279">
    <property type="term" value="C:cell outer membrane"/>
    <property type="evidence" value="ECO:0007669"/>
    <property type="project" value="UniProtKB-SubCell"/>
</dbReference>
<evidence type="ECO:0000256" key="6">
    <source>
        <dbReference type="ARBA" id="ARBA00023136"/>
    </source>
</evidence>
<evidence type="ECO:0000313" key="9">
    <source>
        <dbReference type="EMBL" id="SFD61230.1"/>
    </source>
</evidence>
<keyword evidence="6" id="KW-0472">Membrane</keyword>
<keyword evidence="3" id="KW-0813">Transport</keyword>
<evidence type="ECO:0000256" key="1">
    <source>
        <dbReference type="ARBA" id="ARBA00004442"/>
    </source>
</evidence>
<sequence length="448" mass="49614">MRFIATLPLVLAISASAQAQTLTEAMQSALSVHPEIQSGINARLASEEDMKAARAGYLPRVDVQAGYGREGTENNSTRASNDRGYRTLNRSESSLSVQQMLFDGFATRNEVARQRATVNARAYALLANSERTALEVAQVYLDVLQRQELARLAEENLRSHERIYDQISLRSERGVGRMADLDQAEARLAQARNNLLTEQTNLADAQVTFLSVVGREPADLSMPDSMGVHLPESLTAARDELLANNPNISSAEADVKATEAQYAAAKSTYYPRFDAEVSTGLNNNVDGVEGENKEWQAMLRMRYNLYAGGSDSANVRSKAYLSNQAMDIRNNALRVLNEEVGLAWNALQNARAQLPIAQQYVDHSSRVRDSYQKQFGLGERTLLDLLDSENEYFTAARRLQEVRFTELFTHYRIKATTGTLLKSQGIAAPMASVPLDTVKTNVQLPNMN</sequence>
<feature type="signal peptide" evidence="8">
    <location>
        <begin position="1"/>
        <end position="19"/>
    </location>
</feature>
<feature type="chain" id="PRO_5017458837" evidence="8">
    <location>
        <begin position="20"/>
        <end position="448"/>
    </location>
</feature>
<dbReference type="GO" id="GO:0015562">
    <property type="term" value="F:efflux transmembrane transporter activity"/>
    <property type="evidence" value="ECO:0007669"/>
    <property type="project" value="InterPro"/>
</dbReference>
<accession>A0A1I1U056</accession>
<dbReference type="PANTHER" id="PTHR30026:SF22">
    <property type="entry name" value="OUTER MEMBRANE EFFLUX PROTEIN"/>
    <property type="match status" value="1"/>
</dbReference>
<evidence type="ECO:0000313" key="10">
    <source>
        <dbReference type="Proteomes" id="UP000243950"/>
    </source>
</evidence>
<evidence type="ECO:0000256" key="5">
    <source>
        <dbReference type="ARBA" id="ARBA00022692"/>
    </source>
</evidence>
<gene>
    <name evidence="9" type="ORF">SAMN05216372_102737</name>
</gene>
<keyword evidence="4" id="KW-1134">Transmembrane beta strand</keyword>
<dbReference type="InterPro" id="IPR003423">
    <property type="entry name" value="OMP_efflux"/>
</dbReference>
<name>A0A1I1U056_PSEOC</name>
<dbReference type="NCBIfam" id="TIGR01844">
    <property type="entry name" value="type_I_sec_TolC"/>
    <property type="match status" value="1"/>
</dbReference>
<evidence type="ECO:0000256" key="7">
    <source>
        <dbReference type="ARBA" id="ARBA00023237"/>
    </source>
</evidence>
<dbReference type="SUPFAM" id="SSF56954">
    <property type="entry name" value="Outer membrane efflux proteins (OEP)"/>
    <property type="match status" value="1"/>
</dbReference>
<evidence type="ECO:0000256" key="4">
    <source>
        <dbReference type="ARBA" id="ARBA00022452"/>
    </source>
</evidence>
<evidence type="ECO:0000256" key="2">
    <source>
        <dbReference type="ARBA" id="ARBA00007613"/>
    </source>
</evidence>
<comment type="subcellular location">
    <subcellularLocation>
        <location evidence="1">Cell outer membrane</location>
    </subcellularLocation>
</comment>